<sequence>MLNIEDSENETMSECVDGIYPTLDESRSRRSTRKTFWWWRQMDRGIPTTTTSGECIDEVIHALNGCTDIPIALQPGRVRVRGMNSFCKDVLGWQPAPAVDVCVRRCRPMTTR</sequence>
<organism evidence="1">
    <name type="scientific">Culex pipiens</name>
    <name type="common">House mosquito</name>
    <dbReference type="NCBI Taxonomy" id="7175"/>
    <lineage>
        <taxon>Eukaryota</taxon>
        <taxon>Metazoa</taxon>
        <taxon>Ecdysozoa</taxon>
        <taxon>Arthropoda</taxon>
        <taxon>Hexapoda</taxon>
        <taxon>Insecta</taxon>
        <taxon>Pterygota</taxon>
        <taxon>Neoptera</taxon>
        <taxon>Endopterygota</taxon>
        <taxon>Diptera</taxon>
        <taxon>Nematocera</taxon>
        <taxon>Culicoidea</taxon>
        <taxon>Culicidae</taxon>
        <taxon>Culicinae</taxon>
        <taxon>Culicini</taxon>
        <taxon>Culex</taxon>
        <taxon>Culex</taxon>
    </lineage>
</organism>
<dbReference type="EMBL" id="HBUE01353807">
    <property type="protein sequence ID" value="CAG6604672.1"/>
    <property type="molecule type" value="Transcribed_RNA"/>
</dbReference>
<reference evidence="1" key="1">
    <citation type="submission" date="2021-05" db="EMBL/GenBank/DDBJ databases">
        <authorList>
            <person name="Alioto T."/>
            <person name="Alioto T."/>
            <person name="Gomez Garrido J."/>
        </authorList>
    </citation>
    <scope>NUCLEOTIDE SEQUENCE</scope>
</reference>
<protein>
    <submittedName>
        <fullName evidence="1">(northern house mosquito) hypothetical protein</fullName>
    </submittedName>
</protein>
<accession>A0A8D8PJ09</accession>
<evidence type="ECO:0000313" key="1">
    <source>
        <dbReference type="EMBL" id="CAG6604672.1"/>
    </source>
</evidence>
<name>A0A8D8PJ09_CULPI</name>
<dbReference type="AlphaFoldDB" id="A0A8D8PJ09"/>
<proteinExistence type="predicted"/>
<dbReference type="EMBL" id="HBUE01246664">
    <property type="protein sequence ID" value="CAG6552357.1"/>
    <property type="molecule type" value="Transcribed_RNA"/>
</dbReference>